<dbReference type="SUPFAM" id="SSF56112">
    <property type="entry name" value="Protein kinase-like (PK-like)"/>
    <property type="match status" value="1"/>
</dbReference>
<dbReference type="GO" id="GO:0030246">
    <property type="term" value="F:carbohydrate binding"/>
    <property type="evidence" value="ECO:0007669"/>
    <property type="project" value="UniProtKB-KW"/>
</dbReference>
<dbReference type="CDD" id="cd14066">
    <property type="entry name" value="STKc_IRAK"/>
    <property type="match status" value="1"/>
</dbReference>
<dbReference type="STRING" id="13333.U5DCD1"/>
<dbReference type="eggNOG" id="ENOG502QTX3">
    <property type="taxonomic scope" value="Eukaryota"/>
</dbReference>
<comment type="function">
    <text evidence="19">Involved in resistance response to the pathogenic oomycetes Phytophthora infestans and Phytophthora capsici.</text>
</comment>
<gene>
    <name evidence="27" type="ORF">AMTR_s00046p00197110</name>
</gene>
<evidence type="ECO:0000256" key="11">
    <source>
        <dbReference type="ARBA" id="ARBA00022741"/>
    </source>
</evidence>
<evidence type="ECO:0000256" key="8">
    <source>
        <dbReference type="ARBA" id="ARBA00022692"/>
    </source>
</evidence>
<reference evidence="28" key="1">
    <citation type="journal article" date="2013" name="Science">
        <title>The Amborella genome and the evolution of flowering plants.</title>
        <authorList>
            <consortium name="Amborella Genome Project"/>
        </authorList>
    </citation>
    <scope>NUCLEOTIDE SEQUENCE [LARGE SCALE GENOMIC DNA]</scope>
</reference>
<comment type="similarity">
    <text evidence="3">In the C-terminal section; belongs to the protein kinase superfamily. Ser/Thr protein kinase family.</text>
</comment>
<name>U5DCD1_AMBTC</name>
<dbReference type="OrthoDB" id="2014828at2759"/>
<keyword evidence="18" id="KW-0325">Glycoprotein</keyword>
<feature type="compositionally biased region" description="Low complexity" evidence="23">
    <location>
        <begin position="654"/>
        <end position="674"/>
    </location>
</feature>
<proteinExistence type="inferred from homology"/>
<keyword evidence="13" id="KW-0611">Plant defense</keyword>
<evidence type="ECO:0000256" key="20">
    <source>
        <dbReference type="ARBA" id="ARBA00058818"/>
    </source>
</evidence>
<keyword evidence="14 22" id="KW-0067">ATP-binding</keyword>
<evidence type="ECO:0000256" key="5">
    <source>
        <dbReference type="ARBA" id="ARBA00022475"/>
    </source>
</evidence>
<evidence type="ECO:0000256" key="10">
    <source>
        <dbReference type="ARBA" id="ARBA00022734"/>
    </source>
</evidence>
<comment type="similarity">
    <text evidence="2">In the N-terminal section; belongs to the leguminous lectin family.</text>
</comment>
<keyword evidence="15 24" id="KW-1133">Transmembrane helix</keyword>
<dbReference type="InterPro" id="IPR011009">
    <property type="entry name" value="Kinase-like_dom_sf"/>
</dbReference>
<keyword evidence="9 25" id="KW-0732">Signal</keyword>
<dbReference type="PROSITE" id="PS00307">
    <property type="entry name" value="LECTIN_LEGUME_BETA"/>
    <property type="match status" value="1"/>
</dbReference>
<evidence type="ECO:0000256" key="22">
    <source>
        <dbReference type="PROSITE-ProRule" id="PRU10141"/>
    </source>
</evidence>
<dbReference type="Gene3D" id="1.10.510.10">
    <property type="entry name" value="Transferase(Phosphotransferase) domain 1"/>
    <property type="match status" value="1"/>
</dbReference>
<keyword evidence="11 22" id="KW-0547">Nucleotide-binding</keyword>
<keyword evidence="5" id="KW-1003">Cell membrane</keyword>
<dbReference type="GO" id="GO:0005524">
    <property type="term" value="F:ATP binding"/>
    <property type="evidence" value="ECO:0007669"/>
    <property type="project" value="UniProtKB-UniRule"/>
</dbReference>
<dbReference type="InterPro" id="IPR019825">
    <property type="entry name" value="Lectin_legB_Mn/Ca_BS"/>
</dbReference>
<evidence type="ECO:0000256" key="12">
    <source>
        <dbReference type="ARBA" id="ARBA00022777"/>
    </source>
</evidence>
<evidence type="ECO:0000256" key="13">
    <source>
        <dbReference type="ARBA" id="ARBA00022821"/>
    </source>
</evidence>
<evidence type="ECO:0000313" key="27">
    <source>
        <dbReference type="EMBL" id="ERN18048.1"/>
    </source>
</evidence>
<dbReference type="EC" id="2.7.11.1" evidence="4"/>
<dbReference type="CDD" id="cd06899">
    <property type="entry name" value="lectin_legume_LecRK_Arcelin_ConA"/>
    <property type="match status" value="1"/>
</dbReference>
<sequence>MALCNSSPPLFLFLHLFLLLHLSSLTHSVNFNFSSFNQSTPDIRYVGDAFSNGNGLQVTRNERGDNLTNSVGRAFYEFPIRLWDSNTGAVADFTSHFQFVINAFNESLYGDGLAFILAANLDIPSDSRGGNLGLYDTAVRTNSSSNPVVAVEFDSLKNDWDPNDNHVGINVNSIESVANVSWNSSIRDGRRANAWVTYNGTTKRLSVFLTYVNNPTFRGNSSLSHEVDLSKVLPECVNIGFSAATGNLVEVHTVFSWEFSSSLGSCDEGKVAGDKRWVIWFVLCLVFFMVGMLVLIMVVWRRRVKKKLRERGDMEEDEESMDEDFERGNGPRRFKYKELVSATNGFNEEGKLGEGGFGGVYMGLLTDTNEAVAVKRVSSGSKQGKKEFVSEVTIISRLRHRNLVQLIGWCHYRAELLLVYEFMPNGSLDQYLFGKKTELTWDLRYKVAMGLASSMLYLHEEWEQCVVHRDIKSSNIMLDTNFNAKLGDFGLARLVDHDQPSQTTVIAGTMGYLAPECVTTGKASRESDVYSFGVVALEICCGRRAIEPLAKASRVRLVEWVWECYGEGRLLDCVDEKLFSDFDKRQIECLMVVGLWCAHPDPTPRPSIRQVIQVLNFDVAMPLLPSKMPVPMYFAPPMNLLTFSYTTSSNITDSHIDSTTTTTTSRSTMSSSTSPKYLLELR</sequence>
<dbReference type="GO" id="GO:0004674">
    <property type="term" value="F:protein serine/threonine kinase activity"/>
    <property type="evidence" value="ECO:0007669"/>
    <property type="project" value="UniProtKB-KW"/>
</dbReference>
<dbReference type="Gramene" id="ERN18048">
    <property type="protein sequence ID" value="ERN18048"/>
    <property type="gene ID" value="AMTR_s00046p00197110"/>
</dbReference>
<keyword evidence="7" id="KW-0808">Transferase</keyword>
<evidence type="ECO:0000256" key="1">
    <source>
        <dbReference type="ARBA" id="ARBA00004251"/>
    </source>
</evidence>
<comment type="function">
    <text evidence="20">Promotes hydrogen peroxide H(2)O(2) production and cell death.</text>
</comment>
<dbReference type="FunFam" id="3.30.200.20:FF:000168">
    <property type="entry name" value="L-type lectin-domain containing receptor kinase IX.1"/>
    <property type="match status" value="1"/>
</dbReference>
<dbReference type="FunFam" id="1.10.510.10:FF:000240">
    <property type="entry name" value="Lectin-domain containing receptor kinase A4.3"/>
    <property type="match status" value="1"/>
</dbReference>
<evidence type="ECO:0000256" key="7">
    <source>
        <dbReference type="ARBA" id="ARBA00022679"/>
    </source>
</evidence>
<evidence type="ECO:0000256" key="9">
    <source>
        <dbReference type="ARBA" id="ARBA00022729"/>
    </source>
</evidence>
<dbReference type="EMBL" id="KI392290">
    <property type="protein sequence ID" value="ERN18048.1"/>
    <property type="molecule type" value="Genomic_DNA"/>
</dbReference>
<dbReference type="InterPro" id="IPR001245">
    <property type="entry name" value="Ser-Thr/Tyr_kinase_cat_dom"/>
</dbReference>
<evidence type="ECO:0000256" key="19">
    <source>
        <dbReference type="ARBA" id="ARBA00058054"/>
    </source>
</evidence>
<dbReference type="PROSITE" id="PS00107">
    <property type="entry name" value="PROTEIN_KINASE_ATP"/>
    <property type="match status" value="1"/>
</dbReference>
<dbReference type="GO" id="GO:0005886">
    <property type="term" value="C:plasma membrane"/>
    <property type="evidence" value="ECO:0000318"/>
    <property type="project" value="GO_Central"/>
</dbReference>
<dbReference type="SMART" id="SM00220">
    <property type="entry name" value="S_TKc"/>
    <property type="match status" value="1"/>
</dbReference>
<feature type="signal peptide" evidence="25">
    <location>
        <begin position="1"/>
        <end position="28"/>
    </location>
</feature>
<feature type="binding site" evidence="22">
    <location>
        <position position="375"/>
    </location>
    <ligand>
        <name>ATP</name>
        <dbReference type="ChEBI" id="CHEBI:30616"/>
    </ligand>
</feature>
<dbReference type="Pfam" id="PF00139">
    <property type="entry name" value="Lectin_legB"/>
    <property type="match status" value="1"/>
</dbReference>
<dbReference type="Proteomes" id="UP000017836">
    <property type="component" value="Unassembled WGS sequence"/>
</dbReference>
<evidence type="ECO:0000256" key="23">
    <source>
        <dbReference type="SAM" id="MobiDB-lite"/>
    </source>
</evidence>
<evidence type="ECO:0000259" key="26">
    <source>
        <dbReference type="PROSITE" id="PS50011"/>
    </source>
</evidence>
<dbReference type="FunFam" id="2.60.120.200:FF:000103">
    <property type="entry name" value="L-type lectin-domain containing receptor kinase IX.1"/>
    <property type="match status" value="1"/>
</dbReference>
<dbReference type="PROSITE" id="PS00108">
    <property type="entry name" value="PROTEIN_KINASE_ST"/>
    <property type="match status" value="1"/>
</dbReference>
<protein>
    <recommendedName>
        <fullName evidence="4">non-specific serine/threonine protein kinase</fullName>
        <ecNumber evidence="4">2.7.11.1</ecNumber>
    </recommendedName>
</protein>
<comment type="subcellular location">
    <subcellularLocation>
        <location evidence="1">Cell membrane</location>
        <topology evidence="1">Single-pass type I membrane protein</topology>
    </subcellularLocation>
</comment>
<evidence type="ECO:0000256" key="6">
    <source>
        <dbReference type="ARBA" id="ARBA00022527"/>
    </source>
</evidence>
<evidence type="ECO:0000256" key="24">
    <source>
        <dbReference type="SAM" id="Phobius"/>
    </source>
</evidence>
<dbReference type="AlphaFoldDB" id="U5DCD1"/>
<evidence type="ECO:0000256" key="3">
    <source>
        <dbReference type="ARBA" id="ARBA00010217"/>
    </source>
</evidence>
<dbReference type="PROSITE" id="PS50011">
    <property type="entry name" value="PROTEIN_KINASE_DOM"/>
    <property type="match status" value="1"/>
</dbReference>
<dbReference type="InterPro" id="IPR001220">
    <property type="entry name" value="Legume_lectin_dom"/>
</dbReference>
<dbReference type="InterPro" id="IPR013320">
    <property type="entry name" value="ConA-like_dom_sf"/>
</dbReference>
<dbReference type="KEGG" id="atr:18446402"/>
<comment type="subunit">
    <text evidence="21">Interacts with ABCG40.</text>
</comment>
<evidence type="ECO:0000256" key="17">
    <source>
        <dbReference type="ARBA" id="ARBA00023170"/>
    </source>
</evidence>
<dbReference type="InterPro" id="IPR050528">
    <property type="entry name" value="L-type_Lectin-RKs"/>
</dbReference>
<evidence type="ECO:0000313" key="28">
    <source>
        <dbReference type="Proteomes" id="UP000017836"/>
    </source>
</evidence>
<evidence type="ECO:0000256" key="14">
    <source>
        <dbReference type="ARBA" id="ARBA00022840"/>
    </source>
</evidence>
<dbReference type="PANTHER" id="PTHR27007">
    <property type="match status" value="1"/>
</dbReference>
<evidence type="ECO:0000256" key="15">
    <source>
        <dbReference type="ARBA" id="ARBA00022989"/>
    </source>
</evidence>
<feature type="chain" id="PRO_5004659132" description="non-specific serine/threonine protein kinase" evidence="25">
    <location>
        <begin position="29"/>
        <end position="682"/>
    </location>
</feature>
<organism evidence="27 28">
    <name type="scientific">Amborella trichopoda</name>
    <dbReference type="NCBI Taxonomy" id="13333"/>
    <lineage>
        <taxon>Eukaryota</taxon>
        <taxon>Viridiplantae</taxon>
        <taxon>Streptophyta</taxon>
        <taxon>Embryophyta</taxon>
        <taxon>Tracheophyta</taxon>
        <taxon>Spermatophyta</taxon>
        <taxon>Magnoliopsida</taxon>
        <taxon>Amborellales</taxon>
        <taxon>Amborellaceae</taxon>
        <taxon>Amborella</taxon>
    </lineage>
</organism>
<evidence type="ECO:0000256" key="18">
    <source>
        <dbReference type="ARBA" id="ARBA00023180"/>
    </source>
</evidence>
<keyword evidence="28" id="KW-1185">Reference proteome</keyword>
<dbReference type="InterPro" id="IPR000719">
    <property type="entry name" value="Prot_kinase_dom"/>
</dbReference>
<keyword evidence="16 24" id="KW-0472">Membrane</keyword>
<evidence type="ECO:0000256" key="25">
    <source>
        <dbReference type="SAM" id="SignalP"/>
    </source>
</evidence>
<dbReference type="OMA" id="TYYGDGI"/>
<feature type="transmembrane region" description="Helical" evidence="24">
    <location>
        <begin position="277"/>
        <end position="300"/>
    </location>
</feature>
<evidence type="ECO:0000256" key="4">
    <source>
        <dbReference type="ARBA" id="ARBA00012513"/>
    </source>
</evidence>
<feature type="region of interest" description="Disordered" evidence="23">
    <location>
        <begin position="654"/>
        <end position="682"/>
    </location>
</feature>
<dbReference type="Gene3D" id="2.60.120.200">
    <property type="match status" value="1"/>
</dbReference>
<keyword evidence="8 24" id="KW-0812">Transmembrane</keyword>
<dbReference type="Pfam" id="PF07714">
    <property type="entry name" value="PK_Tyr_Ser-Thr"/>
    <property type="match status" value="1"/>
</dbReference>
<dbReference type="InterPro" id="IPR008271">
    <property type="entry name" value="Ser/Thr_kinase_AS"/>
</dbReference>
<dbReference type="GO" id="GO:0009626">
    <property type="term" value="P:plant-type hypersensitive response"/>
    <property type="evidence" value="ECO:0007669"/>
    <property type="project" value="UniProtKB-ARBA"/>
</dbReference>
<dbReference type="HOGENOM" id="CLU_000288_62_6_1"/>
<accession>U5DCD1</accession>
<keyword evidence="17" id="KW-0675">Receptor</keyword>
<keyword evidence="12" id="KW-0418">Kinase</keyword>
<evidence type="ECO:0000256" key="16">
    <source>
        <dbReference type="ARBA" id="ARBA00023136"/>
    </source>
</evidence>
<keyword evidence="6" id="KW-0723">Serine/threonine-protein kinase</keyword>
<dbReference type="SUPFAM" id="SSF49899">
    <property type="entry name" value="Concanavalin A-like lectins/glucanases"/>
    <property type="match status" value="1"/>
</dbReference>
<dbReference type="GO" id="GO:0002229">
    <property type="term" value="P:defense response to oomycetes"/>
    <property type="evidence" value="ECO:0007669"/>
    <property type="project" value="UniProtKB-ARBA"/>
</dbReference>
<evidence type="ECO:0000256" key="21">
    <source>
        <dbReference type="ARBA" id="ARBA00063357"/>
    </source>
</evidence>
<keyword evidence="10" id="KW-0430">Lectin</keyword>
<dbReference type="InterPro" id="IPR017441">
    <property type="entry name" value="Protein_kinase_ATP_BS"/>
</dbReference>
<evidence type="ECO:0000256" key="2">
    <source>
        <dbReference type="ARBA" id="ARBA00008536"/>
    </source>
</evidence>
<dbReference type="Gene3D" id="3.30.200.20">
    <property type="entry name" value="Phosphorylase Kinase, domain 1"/>
    <property type="match status" value="1"/>
</dbReference>
<feature type="domain" description="Protein kinase" evidence="26">
    <location>
        <begin position="346"/>
        <end position="624"/>
    </location>
</feature>